<sequence length="517" mass="56608">MKELVDRVWDVIVIGTGMGGGTAGRALAEAGKSVLFLEKGRQGIRTERQGIDQSLTDPVARSIRGFWPDEVSGTVNGKQQQFLPPLGTGPGGSSVFYAATLERPEPHDLDHSDARPHPTGGWPVRYEDMRPWYDKAEAQFQVHGEVDPLCTVPNPSLAPPLESTATDSAIFERLRSNGQHPYHLHIAIANVEGCLGCLGVKCPRACKMDGRSAGVEPALATGRATLLDECEVTALHGSAEQITHVSAIRHGEHLEFRARQYVLAAGALNSPRLLLASRNSHWPQGCANQHDQVGRNLMFHVNEIFAIWPPHRGGPVSPSKALGLRDMYSVQGQRLGMVQAMGVNVSHGLIAQFMKEQMEELGLGRFSRLAHLAAWPATQALGTAQLFVGLLEDMPYVNNRVTLNVDQPARMQFEYTMQPELRQRRKLFRQSIKRAFRGLHPIFGGWVPNLNYGHACGTLRSGTDPKTSVVDADCRVHGLDNLYVADSSFFPTSMGVNPSLTIAANALRVAHLMSERP</sequence>
<accession>A0ABU1V4H5</accession>
<dbReference type="SUPFAM" id="SSF51905">
    <property type="entry name" value="FAD/NAD(P)-binding domain"/>
    <property type="match status" value="1"/>
</dbReference>
<comment type="cofactor">
    <cofactor evidence="1">
        <name>FAD</name>
        <dbReference type="ChEBI" id="CHEBI:57692"/>
    </cofactor>
</comment>
<dbReference type="InterPro" id="IPR003953">
    <property type="entry name" value="FAD-dep_OxRdtase_2_FAD-bd"/>
</dbReference>
<dbReference type="Proteomes" id="UP001265550">
    <property type="component" value="Unassembled WGS sequence"/>
</dbReference>
<dbReference type="PANTHER" id="PTHR42784">
    <property type="entry name" value="PYRANOSE 2-OXIDASE"/>
    <property type="match status" value="1"/>
</dbReference>
<comment type="similarity">
    <text evidence="2">Belongs to the GMC oxidoreductase family.</text>
</comment>
<organism evidence="9 10">
    <name type="scientific">Hydrogenophaga laconesensis</name>
    <dbReference type="NCBI Taxonomy" id="1805971"/>
    <lineage>
        <taxon>Bacteria</taxon>
        <taxon>Pseudomonadati</taxon>
        <taxon>Pseudomonadota</taxon>
        <taxon>Betaproteobacteria</taxon>
        <taxon>Burkholderiales</taxon>
        <taxon>Comamonadaceae</taxon>
        <taxon>Hydrogenophaga</taxon>
    </lineage>
</organism>
<keyword evidence="5" id="KW-0560">Oxidoreductase</keyword>
<evidence type="ECO:0000259" key="8">
    <source>
        <dbReference type="Pfam" id="PF05199"/>
    </source>
</evidence>
<evidence type="ECO:0000256" key="4">
    <source>
        <dbReference type="ARBA" id="ARBA00022827"/>
    </source>
</evidence>
<dbReference type="PANTHER" id="PTHR42784:SF1">
    <property type="entry name" value="PYRANOSE 2-OXIDASE"/>
    <property type="match status" value="1"/>
</dbReference>
<keyword evidence="3" id="KW-0285">Flavoprotein</keyword>
<evidence type="ECO:0000259" key="6">
    <source>
        <dbReference type="Pfam" id="PF00732"/>
    </source>
</evidence>
<evidence type="ECO:0000313" key="9">
    <source>
        <dbReference type="EMBL" id="MDR7092364.1"/>
    </source>
</evidence>
<dbReference type="EMBL" id="JAVDWE010000001">
    <property type="protein sequence ID" value="MDR7092364.1"/>
    <property type="molecule type" value="Genomic_DNA"/>
</dbReference>
<dbReference type="Gene3D" id="3.50.50.60">
    <property type="entry name" value="FAD/NAD(P)-binding domain"/>
    <property type="match status" value="2"/>
</dbReference>
<evidence type="ECO:0000256" key="3">
    <source>
        <dbReference type="ARBA" id="ARBA00022630"/>
    </source>
</evidence>
<dbReference type="InterPro" id="IPR007867">
    <property type="entry name" value="GMC_OxRtase_C"/>
</dbReference>
<comment type="caution">
    <text evidence="9">The sequence shown here is derived from an EMBL/GenBank/DDBJ whole genome shotgun (WGS) entry which is preliminary data.</text>
</comment>
<reference evidence="9 10" key="1">
    <citation type="submission" date="2023-07" db="EMBL/GenBank/DDBJ databases">
        <title>Sorghum-associated microbial communities from plants grown in Nebraska, USA.</title>
        <authorList>
            <person name="Schachtman D."/>
        </authorList>
    </citation>
    <scope>NUCLEOTIDE SEQUENCE [LARGE SCALE GENOMIC DNA]</scope>
    <source>
        <strain evidence="9 10">BE240</strain>
    </source>
</reference>
<dbReference type="Pfam" id="PF00732">
    <property type="entry name" value="GMC_oxred_N"/>
    <property type="match status" value="1"/>
</dbReference>
<dbReference type="InterPro" id="IPR051473">
    <property type="entry name" value="P2Ox-like"/>
</dbReference>
<dbReference type="RefSeq" id="WP_204731385.1">
    <property type="nucleotide sequence ID" value="NZ_JAVDWE010000001.1"/>
</dbReference>
<evidence type="ECO:0000313" key="10">
    <source>
        <dbReference type="Proteomes" id="UP001265550"/>
    </source>
</evidence>
<keyword evidence="10" id="KW-1185">Reference proteome</keyword>
<dbReference type="Pfam" id="PF05199">
    <property type="entry name" value="GMC_oxred_C"/>
    <property type="match status" value="1"/>
</dbReference>
<dbReference type="InterPro" id="IPR000172">
    <property type="entry name" value="GMC_OxRdtase_N"/>
</dbReference>
<name>A0ABU1V4H5_9BURK</name>
<evidence type="ECO:0000259" key="7">
    <source>
        <dbReference type="Pfam" id="PF00890"/>
    </source>
</evidence>
<evidence type="ECO:0000256" key="5">
    <source>
        <dbReference type="ARBA" id="ARBA00023002"/>
    </source>
</evidence>
<gene>
    <name evidence="9" type="ORF">J2X09_000087</name>
</gene>
<protein>
    <submittedName>
        <fullName evidence="9">Choline dehydrogenase-like flavoprotein</fullName>
    </submittedName>
</protein>
<feature type="domain" description="FAD-dependent oxidoreductase 2 FAD-binding" evidence="7">
    <location>
        <begin position="10"/>
        <end position="42"/>
    </location>
</feature>
<feature type="domain" description="Glucose-methanol-choline oxidoreductase N-terminal" evidence="6">
    <location>
        <begin position="51"/>
        <end position="301"/>
    </location>
</feature>
<dbReference type="InterPro" id="IPR036188">
    <property type="entry name" value="FAD/NAD-bd_sf"/>
</dbReference>
<dbReference type="Pfam" id="PF00890">
    <property type="entry name" value="FAD_binding_2"/>
    <property type="match status" value="1"/>
</dbReference>
<proteinExistence type="inferred from homology"/>
<feature type="domain" description="Glucose-methanol-choline oxidoreductase C-terminal" evidence="8">
    <location>
        <begin position="452"/>
        <end position="506"/>
    </location>
</feature>
<keyword evidence="4" id="KW-0274">FAD</keyword>
<evidence type="ECO:0000256" key="1">
    <source>
        <dbReference type="ARBA" id="ARBA00001974"/>
    </source>
</evidence>
<evidence type="ECO:0000256" key="2">
    <source>
        <dbReference type="ARBA" id="ARBA00010790"/>
    </source>
</evidence>